<organism evidence="1 2">
    <name type="scientific">Kocuria rhizophila (strain ATCC 9341 / DSM 348 / NBRC 103217 / DC2201)</name>
    <dbReference type="NCBI Taxonomy" id="378753"/>
    <lineage>
        <taxon>Bacteria</taxon>
        <taxon>Bacillati</taxon>
        <taxon>Actinomycetota</taxon>
        <taxon>Actinomycetes</taxon>
        <taxon>Micrococcales</taxon>
        <taxon>Micrococcaceae</taxon>
        <taxon>Kocuria</taxon>
    </lineage>
</organism>
<dbReference type="EMBL" id="AP009152">
    <property type="protein sequence ID" value="BAG29609.1"/>
    <property type="molecule type" value="Genomic_DNA"/>
</dbReference>
<dbReference type="HOGENOM" id="CLU_430683_0_0_11"/>
<proteinExistence type="predicted"/>
<evidence type="ECO:0000313" key="1">
    <source>
        <dbReference type="EMBL" id="BAG29609.1"/>
    </source>
</evidence>
<evidence type="ECO:0000313" key="2">
    <source>
        <dbReference type="Proteomes" id="UP000008838"/>
    </source>
</evidence>
<dbReference type="eggNOG" id="COG0367">
    <property type="taxonomic scope" value="Bacteria"/>
</dbReference>
<dbReference type="Proteomes" id="UP000008838">
    <property type="component" value="Chromosome"/>
</dbReference>
<reference evidence="1 2" key="1">
    <citation type="journal article" date="2008" name="J. Bacteriol.">
        <title>Complete genome sequence of the soil actinomycete Kocuria rhizophila.</title>
        <authorList>
            <person name="Takarada H."/>
            <person name="Sekine M."/>
            <person name="Kosugi H."/>
            <person name="Matsuo Y."/>
            <person name="Fujisawa T."/>
            <person name="Omata S."/>
            <person name="Kishi E."/>
            <person name="Shimizu A."/>
            <person name="Tsukatani N."/>
            <person name="Tanikawa S."/>
            <person name="Fujita N."/>
            <person name="Harayama S."/>
        </authorList>
    </citation>
    <scope>NUCLEOTIDE SEQUENCE [LARGE SCALE GENOMIC DNA]</scope>
    <source>
        <strain evidence="2">ATCC 9341 / DSM 348 / NBRC 103217 / DC2201</strain>
    </source>
</reference>
<evidence type="ECO:0008006" key="3">
    <source>
        <dbReference type="Google" id="ProtNLM"/>
    </source>
</evidence>
<gene>
    <name evidence="1" type="ordered locus">KRH_12620</name>
</gene>
<name>B2GHQ6_KOCRD</name>
<protein>
    <recommendedName>
        <fullName evidence="3">Asparagine synthetase domain-containing protein</fullName>
    </recommendedName>
</protein>
<dbReference type="STRING" id="378753.KRH_12620"/>
<dbReference type="AlphaFoldDB" id="B2GHQ6"/>
<keyword evidence="2" id="KW-1185">Reference proteome</keyword>
<dbReference type="KEGG" id="krh:KRH_12620"/>
<accession>B2GHQ6</accession>
<sequence length="667" mass="75495">MTLRFPMAAGRMYGPSSCLRPRKKEKTGVPMSDYELYPRGFVYHPAVERGIPDLPAPQFQRMQLPGGSLLDVHEWADRDLAVTGEDWAAVVGVGLLYNPELGRATTEGLASTLLAAAVKAKGFSLVERALYDMGGRYAVLIHAGGSTRVYHDAHGNRTVYWRLDRGVVASHYDILARMATGTPDTHPLARLRLGGRWEHTDDENIRALLPNHFLDLESRTATRFFPQHENPFKSWTAEQRSAEIRRVWRAQLDAVLKLSRPNIMSVTAGTDSRLLMSFVKGHEHEFEAFTYGPKDVTPGRGRFNDILRRDIVRSSDLAAAAGLRHRILYFDTRKSKTLDKGVLDRNSIHKHGRWLLPLYLENFTNPRALFYRGNLVETARGHNYVAPGADWHPIVEALLLDRARGHLSAEDLEMCRVATREEMARLESDRLPPDYRPEDMAYWEVRMGRFMSEVSNETDVAFDVWMPVNHRRILDLFMAYPLHDRYDEAAIFQVIDQENPVLNSFDLNDQPSMTRRAELFAEEAQLLQDATGRQPNRAFYRSPDGTTHPVNASGSGLAFTEATFVKDGEVGFGWEFQLDRGSARIVVHSPWKNARATGHMELHVGSGARTVHCQDLALSALPSVVDVAHLRRGDEVWVKIRALKTMSAESWHRASHTEVVAYSEQRV</sequence>